<comment type="similarity">
    <text evidence="5 6">Belongs to the class I-like SAM-binding methyltransferase superfamily. C5-methyltransferase family.</text>
</comment>
<evidence type="ECO:0000313" key="10">
    <source>
        <dbReference type="Proteomes" id="UP000254150"/>
    </source>
</evidence>
<sequence length="468" mass="51558">MNSRTSHPYRLVDLFAGCGGFSQGFREYSESVRGLDGDHAFVPVAGVEIDPAAALTYITNFSEWAHSGESADHLFHLGDITDWVDVVRASGLKADVILGGPPCQGFSGLGKGDPEDPRNQLWEEYFKVVELVEPRIFIIENVDRFRSSEQSKELTEAFARIGYTLEEPEILNAADYGAAQVRRRTIVIGVRGDQHIGYPGATHAGRRPGGQHLPFGEISPPTWRTLRECLRPEHSAIPNGTRGTELPLVNDEGTPTVRISRKVEETGLLDKDFVARLRESIPGPFRGHDLHVGRTPTALSLARYKAILPGQNRKALTEHDRVHADKTDARRLSTDSWDRHVNGSGDVMGRLEWDKPSVTIRTEFFKPEKGRYLHPSADRPLSHLEAARIQGFPDDFRWCGSKTQIARQIGNAVPVPLAKALAAHVYAALEAGAGASGRRPVRRPTTAPPKDPRREGRQLPLGEPAGTA</sequence>
<dbReference type="Proteomes" id="UP000254150">
    <property type="component" value="Unassembled WGS sequence"/>
</dbReference>
<dbReference type="GO" id="GO:0003677">
    <property type="term" value="F:DNA binding"/>
    <property type="evidence" value="ECO:0007669"/>
    <property type="project" value="TreeGrafter"/>
</dbReference>
<keyword evidence="3 5" id="KW-0949">S-adenosyl-L-methionine</keyword>
<evidence type="ECO:0000256" key="2">
    <source>
        <dbReference type="ARBA" id="ARBA00022679"/>
    </source>
</evidence>
<feature type="active site" evidence="5">
    <location>
        <position position="103"/>
    </location>
</feature>
<evidence type="ECO:0000256" key="7">
    <source>
        <dbReference type="RuleBase" id="RU000417"/>
    </source>
</evidence>
<protein>
    <recommendedName>
        <fullName evidence="7">Cytosine-specific methyltransferase</fullName>
        <ecNumber evidence="7">2.1.1.37</ecNumber>
    </recommendedName>
</protein>
<dbReference type="NCBIfam" id="TIGR00675">
    <property type="entry name" value="dcm"/>
    <property type="match status" value="1"/>
</dbReference>
<evidence type="ECO:0000256" key="3">
    <source>
        <dbReference type="ARBA" id="ARBA00022691"/>
    </source>
</evidence>
<dbReference type="PANTHER" id="PTHR10629">
    <property type="entry name" value="CYTOSINE-SPECIFIC METHYLTRANSFERASE"/>
    <property type="match status" value="1"/>
</dbReference>
<dbReference type="PANTHER" id="PTHR10629:SF52">
    <property type="entry name" value="DNA (CYTOSINE-5)-METHYLTRANSFERASE 1"/>
    <property type="match status" value="1"/>
</dbReference>
<dbReference type="InterPro" id="IPR050390">
    <property type="entry name" value="C5-Methyltransferase"/>
</dbReference>
<dbReference type="EMBL" id="UHID01000001">
    <property type="protein sequence ID" value="SUO94642.1"/>
    <property type="molecule type" value="Genomic_DNA"/>
</dbReference>
<dbReference type="AlphaFoldDB" id="A0A380MQR5"/>
<dbReference type="RefSeq" id="WP_115067957.1">
    <property type="nucleotide sequence ID" value="NZ_UHID01000001.1"/>
</dbReference>
<dbReference type="InterPro" id="IPR001525">
    <property type="entry name" value="C5_MeTfrase"/>
</dbReference>
<dbReference type="PROSITE" id="PS51679">
    <property type="entry name" value="SAM_MT_C5"/>
    <property type="match status" value="1"/>
</dbReference>
<comment type="catalytic activity">
    <reaction evidence="7">
        <text>a 2'-deoxycytidine in DNA + S-adenosyl-L-methionine = a 5-methyl-2'-deoxycytidine in DNA + S-adenosyl-L-homocysteine + H(+)</text>
        <dbReference type="Rhea" id="RHEA:13681"/>
        <dbReference type="Rhea" id="RHEA-COMP:11369"/>
        <dbReference type="Rhea" id="RHEA-COMP:11370"/>
        <dbReference type="ChEBI" id="CHEBI:15378"/>
        <dbReference type="ChEBI" id="CHEBI:57856"/>
        <dbReference type="ChEBI" id="CHEBI:59789"/>
        <dbReference type="ChEBI" id="CHEBI:85452"/>
        <dbReference type="ChEBI" id="CHEBI:85454"/>
        <dbReference type="EC" id="2.1.1.37"/>
    </reaction>
</comment>
<dbReference type="GO" id="GO:0032259">
    <property type="term" value="P:methylation"/>
    <property type="evidence" value="ECO:0007669"/>
    <property type="project" value="UniProtKB-KW"/>
</dbReference>
<keyword evidence="2 5" id="KW-0808">Transferase</keyword>
<dbReference type="SUPFAM" id="SSF53335">
    <property type="entry name" value="S-adenosyl-L-methionine-dependent methyltransferases"/>
    <property type="match status" value="1"/>
</dbReference>
<evidence type="ECO:0000313" key="9">
    <source>
        <dbReference type="EMBL" id="SUO94642.1"/>
    </source>
</evidence>
<reference evidence="9 10" key="1">
    <citation type="submission" date="2018-06" db="EMBL/GenBank/DDBJ databases">
        <authorList>
            <consortium name="Pathogen Informatics"/>
            <person name="Doyle S."/>
        </authorList>
    </citation>
    <scope>NUCLEOTIDE SEQUENCE [LARGE SCALE GENOMIC DNA]</scope>
    <source>
        <strain evidence="9 10">NCTC7807</strain>
    </source>
</reference>
<evidence type="ECO:0000256" key="8">
    <source>
        <dbReference type="SAM" id="MobiDB-lite"/>
    </source>
</evidence>
<dbReference type="EC" id="2.1.1.37" evidence="7"/>
<dbReference type="GO" id="GO:0044027">
    <property type="term" value="P:negative regulation of gene expression via chromosomal CpG island methylation"/>
    <property type="evidence" value="ECO:0007669"/>
    <property type="project" value="TreeGrafter"/>
</dbReference>
<dbReference type="Gene3D" id="3.90.120.10">
    <property type="entry name" value="DNA Methylase, subunit A, domain 2"/>
    <property type="match status" value="1"/>
</dbReference>
<keyword evidence="1 5" id="KW-0489">Methyltransferase</keyword>
<dbReference type="InterPro" id="IPR031303">
    <property type="entry name" value="C5_meth_CS"/>
</dbReference>
<dbReference type="InterPro" id="IPR018117">
    <property type="entry name" value="C5_DNA_meth_AS"/>
</dbReference>
<dbReference type="Gene3D" id="3.40.50.150">
    <property type="entry name" value="Vaccinia Virus protein VP39"/>
    <property type="match status" value="1"/>
</dbReference>
<evidence type="ECO:0000256" key="1">
    <source>
        <dbReference type="ARBA" id="ARBA00022603"/>
    </source>
</evidence>
<evidence type="ECO:0000256" key="5">
    <source>
        <dbReference type="PROSITE-ProRule" id="PRU01016"/>
    </source>
</evidence>
<dbReference type="PRINTS" id="PR00105">
    <property type="entry name" value="C5METTRFRASE"/>
</dbReference>
<proteinExistence type="inferred from homology"/>
<evidence type="ECO:0000256" key="4">
    <source>
        <dbReference type="ARBA" id="ARBA00022747"/>
    </source>
</evidence>
<dbReference type="PROSITE" id="PS00094">
    <property type="entry name" value="C5_MTASE_1"/>
    <property type="match status" value="1"/>
</dbReference>
<dbReference type="GO" id="GO:0003886">
    <property type="term" value="F:DNA (cytosine-5-)-methyltransferase activity"/>
    <property type="evidence" value="ECO:0007669"/>
    <property type="project" value="UniProtKB-EC"/>
</dbReference>
<accession>A0A380MQR5</accession>
<dbReference type="InterPro" id="IPR029063">
    <property type="entry name" value="SAM-dependent_MTases_sf"/>
</dbReference>
<keyword evidence="4" id="KW-0680">Restriction system</keyword>
<feature type="region of interest" description="Disordered" evidence="8">
    <location>
        <begin position="434"/>
        <end position="468"/>
    </location>
</feature>
<dbReference type="REBASE" id="420112">
    <property type="entry name" value="M1.Sgr7807ORF972P"/>
</dbReference>
<dbReference type="Pfam" id="PF00145">
    <property type="entry name" value="DNA_methylase"/>
    <property type="match status" value="1"/>
</dbReference>
<organism evidence="9 10">
    <name type="scientific">Streptomyces griseus</name>
    <dbReference type="NCBI Taxonomy" id="1911"/>
    <lineage>
        <taxon>Bacteria</taxon>
        <taxon>Bacillati</taxon>
        <taxon>Actinomycetota</taxon>
        <taxon>Actinomycetes</taxon>
        <taxon>Kitasatosporales</taxon>
        <taxon>Streptomycetaceae</taxon>
        <taxon>Streptomyces</taxon>
    </lineage>
</organism>
<gene>
    <name evidence="9" type="primary">bspRIM_1</name>
    <name evidence="9" type="ORF">NCTC7807_00972</name>
</gene>
<dbReference type="PROSITE" id="PS00095">
    <property type="entry name" value="C5_MTASE_2"/>
    <property type="match status" value="1"/>
</dbReference>
<name>A0A380MQR5_STRGR</name>
<evidence type="ECO:0000256" key="6">
    <source>
        <dbReference type="RuleBase" id="RU000416"/>
    </source>
</evidence>
<dbReference type="GO" id="GO:0009307">
    <property type="term" value="P:DNA restriction-modification system"/>
    <property type="evidence" value="ECO:0007669"/>
    <property type="project" value="UniProtKB-KW"/>
</dbReference>